<evidence type="ECO:0000256" key="4">
    <source>
        <dbReference type="ARBA" id="ARBA00023273"/>
    </source>
</evidence>
<evidence type="ECO:0000313" key="6">
    <source>
        <dbReference type="EMBL" id="CRL07643.1"/>
    </source>
</evidence>
<dbReference type="PANTHER" id="PTHR16011:SF0">
    <property type="entry name" value="INTRAFLAGELLAR TRANSPORT PROTEIN 57 HOMOLOG"/>
    <property type="match status" value="1"/>
</dbReference>
<dbReference type="GO" id="GO:0005794">
    <property type="term" value="C:Golgi apparatus"/>
    <property type="evidence" value="ECO:0007669"/>
    <property type="project" value="TreeGrafter"/>
</dbReference>
<keyword evidence="3" id="KW-0969">Cilium</keyword>
<proteinExistence type="inferred from homology"/>
<dbReference type="PANTHER" id="PTHR16011">
    <property type="entry name" value="IFT57/HIPPI"/>
    <property type="match status" value="1"/>
</dbReference>
<accession>A0A1J1J5F8</accession>
<evidence type="ECO:0000256" key="2">
    <source>
        <dbReference type="ARBA" id="ARBA00009415"/>
    </source>
</evidence>
<dbReference type="Pfam" id="PF10498">
    <property type="entry name" value="IFT57"/>
    <property type="match status" value="1"/>
</dbReference>
<comment type="subcellular location">
    <subcellularLocation>
        <location evidence="1">Cell projection</location>
        <location evidence="1">Cilium</location>
    </subcellularLocation>
</comment>
<keyword evidence="5" id="KW-0175">Coiled coil</keyword>
<dbReference type="EMBL" id="CVRI01000073">
    <property type="protein sequence ID" value="CRL07643.1"/>
    <property type="molecule type" value="Genomic_DNA"/>
</dbReference>
<dbReference type="InterPro" id="IPR019530">
    <property type="entry name" value="Intra-flagellar_transport_57"/>
</dbReference>
<feature type="coiled-coil region" evidence="5">
    <location>
        <begin position="247"/>
        <end position="372"/>
    </location>
</feature>
<gene>
    <name evidence="6" type="ORF">CLUMA_CG020607</name>
</gene>
<evidence type="ECO:0000256" key="3">
    <source>
        <dbReference type="ARBA" id="ARBA00023069"/>
    </source>
</evidence>
<dbReference type="STRING" id="568069.A0A1J1J5F8"/>
<dbReference type="GO" id="GO:0030992">
    <property type="term" value="C:intraciliary transport particle B"/>
    <property type="evidence" value="ECO:0007669"/>
    <property type="project" value="TreeGrafter"/>
</dbReference>
<evidence type="ECO:0000313" key="7">
    <source>
        <dbReference type="Proteomes" id="UP000183832"/>
    </source>
</evidence>
<dbReference type="GO" id="GO:0042073">
    <property type="term" value="P:intraciliary transport"/>
    <property type="evidence" value="ECO:0007669"/>
    <property type="project" value="TreeGrafter"/>
</dbReference>
<reference evidence="6 7" key="1">
    <citation type="submission" date="2015-04" db="EMBL/GenBank/DDBJ databases">
        <authorList>
            <person name="Syromyatnikov M.Y."/>
            <person name="Popov V.N."/>
        </authorList>
    </citation>
    <scope>NUCLEOTIDE SEQUENCE [LARGE SCALE GENOMIC DNA]</scope>
</reference>
<evidence type="ECO:0000256" key="1">
    <source>
        <dbReference type="ARBA" id="ARBA00004138"/>
    </source>
</evidence>
<keyword evidence="4" id="KW-0966">Cell projection</keyword>
<dbReference type="GO" id="GO:1905515">
    <property type="term" value="P:non-motile cilium assembly"/>
    <property type="evidence" value="ECO:0007669"/>
    <property type="project" value="TreeGrafter"/>
</dbReference>
<name>A0A1J1J5F8_9DIPT</name>
<dbReference type="GO" id="GO:0005815">
    <property type="term" value="C:microtubule organizing center"/>
    <property type="evidence" value="ECO:0007669"/>
    <property type="project" value="TreeGrafter"/>
</dbReference>
<dbReference type="OrthoDB" id="423881at2759"/>
<evidence type="ECO:0000256" key="5">
    <source>
        <dbReference type="SAM" id="Coils"/>
    </source>
</evidence>
<organism evidence="6 7">
    <name type="scientific">Clunio marinus</name>
    <dbReference type="NCBI Taxonomy" id="568069"/>
    <lineage>
        <taxon>Eukaryota</taxon>
        <taxon>Metazoa</taxon>
        <taxon>Ecdysozoa</taxon>
        <taxon>Arthropoda</taxon>
        <taxon>Hexapoda</taxon>
        <taxon>Insecta</taxon>
        <taxon>Pterygota</taxon>
        <taxon>Neoptera</taxon>
        <taxon>Endopterygota</taxon>
        <taxon>Diptera</taxon>
        <taxon>Nematocera</taxon>
        <taxon>Chironomoidea</taxon>
        <taxon>Chironomidae</taxon>
        <taxon>Clunio</taxon>
    </lineage>
</organism>
<protein>
    <submittedName>
        <fullName evidence="6">CLUMA_CG020607, isoform A</fullName>
    </submittedName>
</protein>
<comment type="similarity">
    <text evidence="2">Belongs to the IFT57 family.</text>
</comment>
<keyword evidence="7" id="KW-1185">Reference proteome</keyword>
<dbReference type="Proteomes" id="UP000183832">
    <property type="component" value="Unassembled WGS sequence"/>
</dbReference>
<dbReference type="AlphaFoldDB" id="A0A1J1J5F8"/>
<dbReference type="GO" id="GO:0005929">
    <property type="term" value="C:cilium"/>
    <property type="evidence" value="ECO:0007669"/>
    <property type="project" value="UniProtKB-SubCell"/>
</dbReference>
<sequence length="402" mass="46757">MFRTELLTAMERDSSNVSLISNYQSDDLIEKLKLLNYENLLLKSMKMKPLSKYYFTKAKNSGEQFFLFVSICAWLIRETGKSFDPPQEFDDPNVVISKIIRSLSDMDIATDFQSNKLISGAGPICVYVLDCLASKVIKVSTVQIQKPQIKIEENSSLDIIENDSEIILEKLDEQNIIESESDDERERNSIYDLNHLERKRRSNKDPVKVDSLADNENFRLEMERVLPQLKIVVKSDNRDWRTHFEQIKSLRNNIEQVSDDAQNQLRKMQNEIVFAMEKIESREKHLNRDLKDLINEYKTLSIEHTRVNNEIKRNDKEKSEMEESRARLTNDLENVKIQMEQRGNSMSDGSPLINIKKAVVRLKEEIAEMDVKIGVMQHTMTNDVIRKQNHYAEFDLGTSNAA</sequence>